<dbReference type="AlphaFoldDB" id="A0A1Y1YP77"/>
<evidence type="ECO:0000313" key="2">
    <source>
        <dbReference type="Proteomes" id="UP000193144"/>
    </source>
</evidence>
<keyword evidence="2" id="KW-1185">Reference proteome</keyword>
<evidence type="ECO:0000313" key="1">
    <source>
        <dbReference type="EMBL" id="ORX99811.1"/>
    </source>
</evidence>
<sequence>MLMGCGASEELAERVQLIAKNMSFLSVLHAHPELRIVQDADRLNTLRPVGQGRCFTYGGAAKNVVQKQCIWRFNIIGRDSMRFHL</sequence>
<proteinExistence type="predicted"/>
<dbReference type="PANTHER" id="PTHR33594:SF1">
    <property type="entry name" value="HD_PDEASE DOMAIN-CONTAINING PROTEIN"/>
    <property type="match status" value="1"/>
</dbReference>
<dbReference type="PANTHER" id="PTHR33594">
    <property type="entry name" value="SUPERFAMILY HYDROLASE, PUTATIVE (AFU_ORTHOLOGUE AFUA_1G03035)-RELATED"/>
    <property type="match status" value="1"/>
</dbReference>
<dbReference type="STRING" id="1231657.A0A1Y1YP77"/>
<gene>
    <name evidence="1" type="ORF">BCR34DRAFT_122900</name>
</gene>
<comment type="caution">
    <text evidence="1">The sequence shown here is derived from an EMBL/GenBank/DDBJ whole genome shotgun (WGS) entry which is preliminary data.</text>
</comment>
<reference evidence="1 2" key="1">
    <citation type="submission" date="2016-07" db="EMBL/GenBank/DDBJ databases">
        <title>Pervasive Adenine N6-methylation of Active Genes in Fungi.</title>
        <authorList>
            <consortium name="DOE Joint Genome Institute"/>
            <person name="Mondo S.J."/>
            <person name="Dannebaum R.O."/>
            <person name="Kuo R.C."/>
            <person name="Labutti K."/>
            <person name="Haridas S."/>
            <person name="Kuo A."/>
            <person name="Salamov A."/>
            <person name="Ahrendt S.R."/>
            <person name="Lipzen A."/>
            <person name="Sullivan W."/>
            <person name="Andreopoulos W.B."/>
            <person name="Clum A."/>
            <person name="Lindquist E."/>
            <person name="Daum C."/>
            <person name="Ramamoorthy G.K."/>
            <person name="Gryganskyi A."/>
            <person name="Culley D."/>
            <person name="Magnuson J.K."/>
            <person name="James T.Y."/>
            <person name="O'Malley M.A."/>
            <person name="Stajich J.E."/>
            <person name="Spatafora J.W."/>
            <person name="Visel A."/>
            <person name="Grigoriev I.V."/>
        </authorList>
    </citation>
    <scope>NUCLEOTIDE SEQUENCE [LARGE SCALE GENOMIC DNA]</scope>
    <source>
        <strain evidence="1 2">CBS 115471</strain>
    </source>
</reference>
<dbReference type="Gene3D" id="1.10.3210.10">
    <property type="entry name" value="Hypothetical protein af1432"/>
    <property type="match status" value="1"/>
</dbReference>
<accession>A0A1Y1YP77</accession>
<protein>
    <submittedName>
        <fullName evidence="1">Uncharacterized protein</fullName>
    </submittedName>
</protein>
<dbReference type="OrthoDB" id="16547at2759"/>
<organism evidence="1 2">
    <name type="scientific">Clohesyomyces aquaticus</name>
    <dbReference type="NCBI Taxonomy" id="1231657"/>
    <lineage>
        <taxon>Eukaryota</taxon>
        <taxon>Fungi</taxon>
        <taxon>Dikarya</taxon>
        <taxon>Ascomycota</taxon>
        <taxon>Pezizomycotina</taxon>
        <taxon>Dothideomycetes</taxon>
        <taxon>Pleosporomycetidae</taxon>
        <taxon>Pleosporales</taxon>
        <taxon>Lindgomycetaceae</taxon>
        <taxon>Clohesyomyces</taxon>
    </lineage>
</organism>
<dbReference type="SUPFAM" id="SSF109604">
    <property type="entry name" value="HD-domain/PDEase-like"/>
    <property type="match status" value="1"/>
</dbReference>
<dbReference type="Proteomes" id="UP000193144">
    <property type="component" value="Unassembled WGS sequence"/>
</dbReference>
<dbReference type="EMBL" id="MCFA01000192">
    <property type="protein sequence ID" value="ORX99811.1"/>
    <property type="molecule type" value="Genomic_DNA"/>
</dbReference>
<name>A0A1Y1YP77_9PLEO</name>